<feature type="compositionally biased region" description="Low complexity" evidence="1">
    <location>
        <begin position="90"/>
        <end position="120"/>
    </location>
</feature>
<protein>
    <submittedName>
        <fullName evidence="2">DUF2690 domain-containing protein</fullName>
    </submittedName>
</protein>
<sequence>MNQPPAECTRLAVELQALRKRSGLALAALAADSPYSKSSWQRYLSGQSLPPWSAVLFLCRAADQPEARARALWELAERAWSRRTATHPHTAAVPPGAAEPTGAPTPVPGAAEPPTADPAAPLTPAPAPADPPPARPRLRARIAATSGLAALLVGAAFSLAVANNQSDHRTSTGSPSAGASSGFHVGCTGTRCTAMDPGTTGCGVSPETLLHQQIPGGFGLEIRYNPLCRAAWARAWNAAPGDVLTLSIPGQPTQRLTVAHPSNLDPFVYTPLIAAPTSGATLTACIAAPSAAPRCYSTRRP</sequence>
<evidence type="ECO:0000313" key="3">
    <source>
        <dbReference type="Proteomes" id="UP001592531"/>
    </source>
</evidence>
<dbReference type="Pfam" id="PF13560">
    <property type="entry name" value="HTH_31"/>
    <property type="match status" value="1"/>
</dbReference>
<dbReference type="EMBL" id="JBHFAB010000010">
    <property type="protein sequence ID" value="MFC1418112.1"/>
    <property type="molecule type" value="Genomic_DNA"/>
</dbReference>
<dbReference type="SUPFAM" id="SSF47413">
    <property type="entry name" value="lambda repressor-like DNA-binding domains"/>
    <property type="match status" value="1"/>
</dbReference>
<reference evidence="2 3" key="1">
    <citation type="submission" date="2024-09" db="EMBL/GenBank/DDBJ databases">
        <authorList>
            <person name="Lee S.D."/>
        </authorList>
    </citation>
    <scope>NUCLEOTIDE SEQUENCE [LARGE SCALE GENOMIC DNA]</scope>
    <source>
        <strain evidence="2 3">N8-3</strain>
    </source>
</reference>
<feature type="compositionally biased region" description="Pro residues" evidence="1">
    <location>
        <begin position="121"/>
        <end position="135"/>
    </location>
</feature>
<organism evidence="2 3">
    <name type="scientific">Streptacidiphilus cavernicola</name>
    <dbReference type="NCBI Taxonomy" id="3342716"/>
    <lineage>
        <taxon>Bacteria</taxon>
        <taxon>Bacillati</taxon>
        <taxon>Actinomycetota</taxon>
        <taxon>Actinomycetes</taxon>
        <taxon>Kitasatosporales</taxon>
        <taxon>Streptomycetaceae</taxon>
        <taxon>Streptacidiphilus</taxon>
    </lineage>
</organism>
<dbReference type="Pfam" id="PF10901">
    <property type="entry name" value="DUF2690"/>
    <property type="match status" value="1"/>
</dbReference>
<dbReference type="RefSeq" id="WP_380536858.1">
    <property type="nucleotide sequence ID" value="NZ_JBHFAB010000010.1"/>
</dbReference>
<accession>A0ABV6VWL9</accession>
<evidence type="ECO:0000313" key="2">
    <source>
        <dbReference type="EMBL" id="MFC1418112.1"/>
    </source>
</evidence>
<dbReference type="Proteomes" id="UP001592531">
    <property type="component" value="Unassembled WGS sequence"/>
</dbReference>
<dbReference type="InterPro" id="IPR010982">
    <property type="entry name" value="Lambda_DNA-bd_dom_sf"/>
</dbReference>
<evidence type="ECO:0000256" key="1">
    <source>
        <dbReference type="SAM" id="MobiDB-lite"/>
    </source>
</evidence>
<comment type="caution">
    <text evidence="2">The sequence shown here is derived from an EMBL/GenBank/DDBJ whole genome shotgun (WGS) entry which is preliminary data.</text>
</comment>
<dbReference type="InterPro" id="IPR021224">
    <property type="entry name" value="DUF2690"/>
</dbReference>
<feature type="region of interest" description="Disordered" evidence="1">
    <location>
        <begin position="84"/>
        <end position="136"/>
    </location>
</feature>
<proteinExistence type="predicted"/>
<gene>
    <name evidence="2" type="ORF">ACEZDE_15875</name>
</gene>
<keyword evidence="3" id="KW-1185">Reference proteome</keyword>
<name>A0ABV6VWL9_9ACTN</name>